<feature type="transmembrane region" description="Helical" evidence="6">
    <location>
        <begin position="623"/>
        <end position="644"/>
    </location>
</feature>
<dbReference type="SUPFAM" id="SSF82866">
    <property type="entry name" value="Multidrug efflux transporter AcrB transmembrane domain"/>
    <property type="match status" value="2"/>
</dbReference>
<evidence type="ECO:0000256" key="5">
    <source>
        <dbReference type="ARBA" id="ARBA00023136"/>
    </source>
</evidence>
<evidence type="ECO:0000256" key="1">
    <source>
        <dbReference type="ARBA" id="ARBA00004651"/>
    </source>
</evidence>
<reference evidence="8" key="1">
    <citation type="submission" date="2018-05" db="EMBL/GenBank/DDBJ databases">
        <authorList>
            <person name="Lanie J.A."/>
            <person name="Ng W.-L."/>
            <person name="Kazmierczak K.M."/>
            <person name="Andrzejewski T.M."/>
            <person name="Davidsen T.M."/>
            <person name="Wayne K.J."/>
            <person name="Tettelin H."/>
            <person name="Glass J.I."/>
            <person name="Rusch D."/>
            <person name="Podicherti R."/>
            <person name="Tsui H.-C.T."/>
            <person name="Winkler M.E."/>
        </authorList>
    </citation>
    <scope>NUCLEOTIDE SEQUENCE</scope>
</reference>
<gene>
    <name evidence="8" type="ORF">METZ01_LOCUS73970</name>
</gene>
<dbReference type="PROSITE" id="PS50156">
    <property type="entry name" value="SSD"/>
    <property type="match status" value="2"/>
</dbReference>
<dbReference type="AlphaFoldDB" id="A0A381TYL1"/>
<feature type="transmembrane region" description="Helical" evidence="6">
    <location>
        <begin position="243"/>
        <end position="266"/>
    </location>
</feature>
<dbReference type="PANTHER" id="PTHR33406:SF12">
    <property type="entry name" value="BLR2997 PROTEIN"/>
    <property type="match status" value="1"/>
</dbReference>
<dbReference type="InterPro" id="IPR000731">
    <property type="entry name" value="SSD"/>
</dbReference>
<accession>A0A381TYL1</accession>
<sequence length="730" mass="82439">MPNISPFVLNHPKKVLFCIALVTSLFALSIVNLKYDFTIEQLFAKDKEETEVYFEFQKDFSREDNVFLLVHQIPDKISDNFIDSLSQIVNTLNNSPYFIEIISLVDIYNDYNKKENSYISSRLLNIVSKDSTLGSIWLKLKDDYNTFQKRSKVIDFLKSTTTGFDWEWTYSGIPVVRNTYVEYMIKDNIKFIPPVALILVISLAFLFRHWLYVILPLFTVVITACWILGIMSMTGKGLNVMTYMVPTLLFIIGVSDSIHLLSRLNIYLRKNLDMKESLELSMKDMSVALFLTSLTTAIGFLALLYSSISIVQEFGVFIAAGVFLAYVLTLTFIPSVLILLKDKIHIKVLNRNNTRIKLLKNVSNFVKKKPKQIVLASIFLTLVLSTGTLYLSTGSSLLSDLHPQSDLYIDLKNVEKWFGGILPMEIIVTKEDSVEVTMHDSLVMGHVQEFQEYVSGLFPHSNWISLQKVLKQVLYEISPQSEFPPDQETLDQLYILTQGQTESLINFEETKIRISGMLPDLSSEVLDSIEDSLEIFADSHFPPWLSINVTGTMPVALKTNNYLIVDLFSGFGLAFIFISLVMGLLFLSVRIGLISMLPNLIPIIFAAGYLGFAGIPIRPPIAITFSICLGIAVDDSLHFLFRFWQERKDTSDLRKAVSNTIETTGLAMLTTTIVLVSGFLVITVSTFIPTAQFGIISAITLSVALITDITLLPALLIIFPVKFFKKKNHD</sequence>
<dbReference type="InterPro" id="IPR050545">
    <property type="entry name" value="Mycobact_MmpL"/>
</dbReference>
<feature type="domain" description="SSD" evidence="7">
    <location>
        <begin position="217"/>
        <end position="339"/>
    </location>
</feature>
<evidence type="ECO:0000256" key="3">
    <source>
        <dbReference type="ARBA" id="ARBA00022692"/>
    </source>
</evidence>
<feature type="transmembrane region" description="Helical" evidence="6">
    <location>
        <begin position="212"/>
        <end position="231"/>
    </location>
</feature>
<dbReference type="Pfam" id="PF03176">
    <property type="entry name" value="MMPL"/>
    <property type="match status" value="2"/>
</dbReference>
<feature type="transmembrane region" description="Helical" evidence="6">
    <location>
        <begin position="599"/>
        <end position="617"/>
    </location>
</feature>
<dbReference type="InterPro" id="IPR004869">
    <property type="entry name" value="MMPL_dom"/>
</dbReference>
<keyword evidence="4 6" id="KW-1133">Transmembrane helix</keyword>
<dbReference type="EMBL" id="UINC01005405">
    <property type="protein sequence ID" value="SVA21116.1"/>
    <property type="molecule type" value="Genomic_DNA"/>
</dbReference>
<comment type="subcellular location">
    <subcellularLocation>
        <location evidence="1">Cell membrane</location>
        <topology evidence="1">Multi-pass membrane protein</topology>
    </subcellularLocation>
</comment>
<evidence type="ECO:0000313" key="8">
    <source>
        <dbReference type="EMBL" id="SVA21116.1"/>
    </source>
</evidence>
<keyword evidence="5 6" id="KW-0472">Membrane</keyword>
<keyword evidence="3 6" id="KW-0812">Transmembrane</keyword>
<keyword evidence="2" id="KW-1003">Cell membrane</keyword>
<evidence type="ECO:0000256" key="6">
    <source>
        <dbReference type="SAM" id="Phobius"/>
    </source>
</evidence>
<proteinExistence type="predicted"/>
<evidence type="ECO:0000259" key="7">
    <source>
        <dbReference type="PROSITE" id="PS50156"/>
    </source>
</evidence>
<feature type="transmembrane region" description="Helical" evidence="6">
    <location>
        <begin position="314"/>
        <end position="340"/>
    </location>
</feature>
<feature type="transmembrane region" description="Helical" evidence="6">
    <location>
        <begin position="373"/>
        <end position="391"/>
    </location>
</feature>
<name>A0A381TYL1_9ZZZZ</name>
<feature type="transmembrane region" description="Helical" evidence="6">
    <location>
        <begin position="665"/>
        <end position="688"/>
    </location>
</feature>
<dbReference type="Gene3D" id="1.20.1640.10">
    <property type="entry name" value="Multidrug efflux transporter AcrB transmembrane domain"/>
    <property type="match status" value="2"/>
</dbReference>
<evidence type="ECO:0000256" key="4">
    <source>
        <dbReference type="ARBA" id="ARBA00022989"/>
    </source>
</evidence>
<organism evidence="8">
    <name type="scientific">marine metagenome</name>
    <dbReference type="NCBI Taxonomy" id="408172"/>
    <lineage>
        <taxon>unclassified sequences</taxon>
        <taxon>metagenomes</taxon>
        <taxon>ecological metagenomes</taxon>
    </lineage>
</organism>
<feature type="domain" description="SSD" evidence="7">
    <location>
        <begin position="591"/>
        <end position="718"/>
    </location>
</feature>
<feature type="transmembrane region" description="Helical" evidence="6">
    <location>
        <begin position="287"/>
        <end position="308"/>
    </location>
</feature>
<feature type="transmembrane region" description="Helical" evidence="6">
    <location>
        <begin position="694"/>
        <end position="719"/>
    </location>
</feature>
<dbReference type="PANTHER" id="PTHR33406">
    <property type="entry name" value="MEMBRANE PROTEIN MJ1562-RELATED"/>
    <property type="match status" value="1"/>
</dbReference>
<feature type="transmembrane region" description="Helical" evidence="6">
    <location>
        <begin position="562"/>
        <end position="587"/>
    </location>
</feature>
<evidence type="ECO:0000256" key="2">
    <source>
        <dbReference type="ARBA" id="ARBA00022475"/>
    </source>
</evidence>
<dbReference type="GO" id="GO:0005886">
    <property type="term" value="C:plasma membrane"/>
    <property type="evidence" value="ECO:0007669"/>
    <property type="project" value="UniProtKB-SubCell"/>
</dbReference>
<protein>
    <recommendedName>
        <fullName evidence="7">SSD domain-containing protein</fullName>
    </recommendedName>
</protein>